<dbReference type="SMART" id="SM00291">
    <property type="entry name" value="ZnF_ZZ"/>
    <property type="match status" value="1"/>
</dbReference>
<dbReference type="GO" id="GO:0008270">
    <property type="term" value="F:zinc ion binding"/>
    <property type="evidence" value="ECO:0007669"/>
    <property type="project" value="UniProtKB-KW"/>
</dbReference>
<dbReference type="PANTHER" id="PTHR15090:SF6">
    <property type="entry name" value="ZZ-TYPE DOMAIN-CONTAINING PROTEIN"/>
    <property type="match status" value="1"/>
</dbReference>
<organism evidence="5 6">
    <name type="scientific">Caenorhabditis tropicalis</name>
    <dbReference type="NCBI Taxonomy" id="1561998"/>
    <lineage>
        <taxon>Eukaryota</taxon>
        <taxon>Metazoa</taxon>
        <taxon>Ecdysozoa</taxon>
        <taxon>Nematoda</taxon>
        <taxon>Chromadorea</taxon>
        <taxon>Rhabditida</taxon>
        <taxon>Rhabditina</taxon>
        <taxon>Rhabditomorpha</taxon>
        <taxon>Rhabditoidea</taxon>
        <taxon>Rhabditidae</taxon>
        <taxon>Peloderinae</taxon>
        <taxon>Caenorhabditis</taxon>
    </lineage>
</organism>
<dbReference type="GO" id="GO:0070530">
    <property type="term" value="F:K63-linked polyubiquitin modification-dependent protein binding"/>
    <property type="evidence" value="ECO:0007669"/>
    <property type="project" value="TreeGrafter"/>
</dbReference>
<evidence type="ECO:0000256" key="1">
    <source>
        <dbReference type="ARBA" id="ARBA00022723"/>
    </source>
</evidence>
<keyword evidence="2" id="KW-0863">Zinc-finger</keyword>
<evidence type="ECO:0000259" key="4">
    <source>
        <dbReference type="SMART" id="SM00291"/>
    </source>
</evidence>
<dbReference type="InterPro" id="IPR043145">
    <property type="entry name" value="Znf_ZZ_sf"/>
</dbReference>
<dbReference type="Pfam" id="PF00569">
    <property type="entry name" value="ZZ"/>
    <property type="match status" value="1"/>
</dbReference>
<dbReference type="GO" id="GO:0044753">
    <property type="term" value="C:amphisome"/>
    <property type="evidence" value="ECO:0007669"/>
    <property type="project" value="TreeGrafter"/>
</dbReference>
<dbReference type="InterPro" id="IPR052260">
    <property type="entry name" value="Autophagy_Rcpt_SigReg"/>
</dbReference>
<dbReference type="Proteomes" id="UP000095282">
    <property type="component" value="Unplaced"/>
</dbReference>
<dbReference type="GO" id="GO:0007032">
    <property type="term" value="P:endosome organization"/>
    <property type="evidence" value="ECO:0007669"/>
    <property type="project" value="TreeGrafter"/>
</dbReference>
<dbReference type="GO" id="GO:0016235">
    <property type="term" value="C:aggresome"/>
    <property type="evidence" value="ECO:0007669"/>
    <property type="project" value="TreeGrafter"/>
</dbReference>
<keyword evidence="3" id="KW-0862">Zinc</keyword>
<evidence type="ECO:0000313" key="5">
    <source>
        <dbReference type="Proteomes" id="UP000095282"/>
    </source>
</evidence>
<reference evidence="6" key="1">
    <citation type="submission" date="2016-11" db="UniProtKB">
        <authorList>
            <consortium name="WormBaseParasite"/>
        </authorList>
    </citation>
    <scope>IDENTIFICATION</scope>
</reference>
<dbReference type="AlphaFoldDB" id="A0A1I7UE10"/>
<keyword evidence="1" id="KW-0479">Metal-binding</keyword>
<dbReference type="Gene3D" id="3.30.60.90">
    <property type="match status" value="1"/>
</dbReference>
<dbReference type="GO" id="GO:0035973">
    <property type="term" value="P:aggrephagy"/>
    <property type="evidence" value="ECO:0007669"/>
    <property type="project" value="TreeGrafter"/>
</dbReference>
<sequence>MEEERKLVPPEYRNELPLKRDYGMPLLGPDGMAGGRPDIFVLFYSFTAGIKQVYMKLDFQKVLHQITQKVAELFPGTQWLLFSGNRQYRNAEFKSDEQIWEALEYGKYFDIRYLEVRLEPADNKHKIDCNNCKTSIIGHRFQCLECTFYSICARCEEKSVHAEHAMLRIVGREKTHVPDWINDRIIHYTHFDYDSYQGNR</sequence>
<dbReference type="GO" id="GO:0000423">
    <property type="term" value="P:mitophagy"/>
    <property type="evidence" value="ECO:0007669"/>
    <property type="project" value="TreeGrafter"/>
</dbReference>
<protein>
    <submittedName>
        <fullName evidence="6">ZZ-type domain-containing protein</fullName>
    </submittedName>
</protein>
<name>A0A1I7UE10_9PELO</name>
<keyword evidence="5" id="KW-1185">Reference proteome</keyword>
<dbReference type="GO" id="GO:0005080">
    <property type="term" value="F:protein kinase C binding"/>
    <property type="evidence" value="ECO:0007669"/>
    <property type="project" value="TreeGrafter"/>
</dbReference>
<dbReference type="STRING" id="1561998.A0A1I7UE10"/>
<dbReference type="WBParaSite" id="Csp11.Scaffold629.g8375.t2">
    <property type="protein sequence ID" value="Csp11.Scaffold629.g8375.t2"/>
    <property type="gene ID" value="Csp11.Scaffold629.g8375"/>
</dbReference>
<dbReference type="PANTHER" id="PTHR15090">
    <property type="entry name" value="SEQUESTOSOME 1-RELATED"/>
    <property type="match status" value="1"/>
</dbReference>
<evidence type="ECO:0000313" key="6">
    <source>
        <dbReference type="WBParaSite" id="Csp11.Scaffold629.g8375.t2"/>
    </source>
</evidence>
<evidence type="ECO:0000256" key="3">
    <source>
        <dbReference type="ARBA" id="ARBA00022833"/>
    </source>
</evidence>
<dbReference type="SUPFAM" id="SSF57850">
    <property type="entry name" value="RING/U-box"/>
    <property type="match status" value="1"/>
</dbReference>
<accession>A0A1I7UE10</accession>
<proteinExistence type="predicted"/>
<evidence type="ECO:0000256" key="2">
    <source>
        <dbReference type="ARBA" id="ARBA00022771"/>
    </source>
</evidence>
<dbReference type="CDD" id="cd02340">
    <property type="entry name" value="ZZ_NBR1_like"/>
    <property type="match status" value="1"/>
</dbReference>
<feature type="domain" description="ZZ-type" evidence="4">
    <location>
        <begin position="123"/>
        <end position="166"/>
    </location>
</feature>
<dbReference type="InterPro" id="IPR000433">
    <property type="entry name" value="Znf_ZZ"/>
</dbReference>